<feature type="binding site" evidence="17">
    <location>
        <position position="834"/>
    </location>
    <ligand>
        <name>Mn(2+)</name>
        <dbReference type="ChEBI" id="CHEBI:29035"/>
        <label>4</label>
    </ligand>
</feature>
<dbReference type="Proteomes" id="UP000186015">
    <property type="component" value="Unassembled WGS sequence"/>
</dbReference>
<dbReference type="NCBIfam" id="TIGR00652">
    <property type="entry name" value="DapF"/>
    <property type="match status" value="1"/>
</dbReference>
<evidence type="ECO:0000256" key="18">
    <source>
        <dbReference type="PROSITE-ProRule" id="PRU10125"/>
    </source>
</evidence>
<dbReference type="EC" id="6.3.4.16" evidence="17"/>
<dbReference type="Pfam" id="PF02786">
    <property type="entry name" value="CPSase_L_D2"/>
    <property type="match status" value="2"/>
</dbReference>
<feature type="binding site" evidence="17">
    <location>
        <position position="171"/>
    </location>
    <ligand>
        <name>ATP</name>
        <dbReference type="ChEBI" id="CHEBI:30616"/>
        <label>1</label>
    </ligand>
</feature>
<dbReference type="InterPro" id="IPR036914">
    <property type="entry name" value="MGS-like_dom_sf"/>
</dbReference>
<dbReference type="InterPro" id="IPR005480">
    <property type="entry name" value="CPSase_lsu_oligo"/>
</dbReference>
<comment type="catalytic activity">
    <reaction evidence="14 17">
        <text>hydrogencarbonate + NH4(+) + 2 ATP = carbamoyl phosphate + 2 ADP + phosphate + 2 H(+)</text>
        <dbReference type="Rhea" id="RHEA:18029"/>
        <dbReference type="ChEBI" id="CHEBI:15378"/>
        <dbReference type="ChEBI" id="CHEBI:17544"/>
        <dbReference type="ChEBI" id="CHEBI:28938"/>
        <dbReference type="ChEBI" id="CHEBI:30616"/>
        <dbReference type="ChEBI" id="CHEBI:43474"/>
        <dbReference type="ChEBI" id="CHEBI:58228"/>
        <dbReference type="ChEBI" id="CHEBI:456216"/>
        <dbReference type="EC" id="6.3.4.16"/>
    </reaction>
</comment>
<evidence type="ECO:0000256" key="13">
    <source>
        <dbReference type="ARBA" id="ARBA00023211"/>
    </source>
</evidence>
<reference evidence="21 22" key="1">
    <citation type="submission" date="2016-10" db="EMBL/GenBank/DDBJ databases">
        <authorList>
            <person name="de Groot N.N."/>
        </authorList>
    </citation>
    <scope>NUCLEOTIDE SEQUENCE [LARGE SCALE GENOMIC DNA]</scope>
    <source>
        <strain evidence="21 22">KH2T6</strain>
    </source>
</reference>
<comment type="pathway">
    <text evidence="16">Amino-acid biosynthesis; L-lysine biosynthesis via DAP pathway; DL-2,6-diaminopimelate from LL-2,6-diaminopimelate: step 1/1.</text>
</comment>
<feature type="domain" description="ATP-grasp" evidence="19">
    <location>
        <begin position="133"/>
        <end position="329"/>
    </location>
</feature>
<feature type="binding site" evidence="17">
    <location>
        <position position="177"/>
    </location>
    <ligand>
        <name>ATP</name>
        <dbReference type="ChEBI" id="CHEBI:30616"/>
        <label>1</label>
    </ligand>
</feature>
<dbReference type="GO" id="GO:0009089">
    <property type="term" value="P:lysine biosynthetic process via diaminopimelate"/>
    <property type="evidence" value="ECO:0007669"/>
    <property type="project" value="UniProtKB-UniRule"/>
</dbReference>
<dbReference type="GO" id="GO:0006526">
    <property type="term" value="P:L-arginine biosynthetic process"/>
    <property type="evidence" value="ECO:0007669"/>
    <property type="project" value="UniProtKB-UniRule"/>
</dbReference>
<dbReference type="GO" id="GO:0005524">
    <property type="term" value="F:ATP binding"/>
    <property type="evidence" value="ECO:0007669"/>
    <property type="project" value="UniProtKB-UniRule"/>
</dbReference>
<comment type="subunit">
    <text evidence="16">Homodimer.</text>
</comment>
<gene>
    <name evidence="16" type="primary">dapF</name>
    <name evidence="17" type="synonym">carB</name>
    <name evidence="21" type="ORF">SAMN05216469_10965</name>
</gene>
<feature type="active site" evidence="18">
    <location>
        <position position="1142"/>
    </location>
</feature>
<comment type="similarity">
    <text evidence="3 17">Belongs to the CarB family.</text>
</comment>
<dbReference type="InterPro" id="IPR016185">
    <property type="entry name" value="PreATP-grasp_dom_sf"/>
</dbReference>
<evidence type="ECO:0000256" key="2">
    <source>
        <dbReference type="ARBA" id="ARBA00005077"/>
    </source>
</evidence>
<feature type="domain" description="ATP-grasp" evidence="19">
    <location>
        <begin position="671"/>
        <end position="861"/>
    </location>
</feature>
<feature type="binding site" evidence="17">
    <location>
        <position position="302"/>
    </location>
    <ligand>
        <name>Mn(2+)</name>
        <dbReference type="ChEBI" id="CHEBI:29035"/>
        <label>2</label>
    </ligand>
</feature>
<sequence length="1351" mass="149113">MPLNKEIRRVLVIGSGPIVIGQAAEFDYAGTQACRALKQQGLEVILINSNPATIMTDNAMADKIYIEPLTLETVKRVIIKERPDSLLSTLGGQTGLTLSMQLAKEGFLDKYNVKLLGANPETIDKAEDRQLFKDTMESIGQPCIPSKVVNTVEDAVAFSKEPGIGFPLIIRPAFTLGGTGGGIVNNEEELIEITRNGLYLSPITQVLVEKCIAGWKEIEFEVMRDSKGNVITVCSMENFDPVGVHTGDSIVIAPAVTLADKEYQMLRSAALKIIDTLKVEGGCNCQFALNPETFEYAVIEVNPRVSRSSALASKATGYPIAKVAAQIAIGYTLDEIKNAVTGKTYACFEPALDYVVVKLPKWPFDKFVYAKRELGTQMKATGEVMAIGTTFEQAIMKAVRGAEIGHDCLISPKMLEFSDDEIRSKLHEPSDERMFVVYEALRRGVSVDEIHSITMIDEWFLNKLCKLIDMEKELAKGNISKETYLEAKKMGYPDKVIERISGEKVKEPAHAVFKMVDTCAAEFAANTPYFYSTYDDEDEAAEFIAEQKQKKDTVIVFGSGPIRIGQGIEFDYASVHCVWALKEHGYDVVIVNNNPETVSTDFDTADRLYFEPLTNEDVMNIIRVEKPVGVVVAFGGQTAIKLTKHLNENGVKILGTPPDSIDAAEDRERFDELLEDLHIKRPEGFTVMTCDEALEVADKIGYPVLMRPSYVLGGQNMIIAFNEADIKEYMAIILDQGIENPVLIDKYLMGIELEIDAICDGEEILIPGIMEHIERTGIHSGDSIAVYPAWNVSDRLIDKVVDCSKRLALSLKTKGLVNIQYLIYDDELYVIEVNPRSSRTIPYISKVTGVPMVDLATKAMLGEKLRDMGYGVGLHPNSPYVAVKVPVFSFEKLIGVDNHLGPEMKSTGEVLAVSSSLEESLYKGLTAAGYKLEQKGGVFITVRDSDKKEIPQTAKMFADLGFTIYATKGTAKVLKEHGIDAIPVNKIHESDENTLTLIESGKVNYVISTSSKGRIPSRDSVKIRRKTVEWNIPCLTSIDTANAIASSIRSKYNESNTEIVDINNMRREKTTLHFTKMHGCGNDYVYFNCFDRMIDNPEGFALNLSDRHFGIGGDGVILVCRSKVADGRMRMFNLDGSEGKMCGNGIRCVAKFMRDNGLVDRDLMTIETLSGIIKVKLSRHYGEVNGATVDMGAAILDPVKIPCTLPADENGMVVNREVEIAGEKQNITCVSMGNPHCIVFMNNIDDMDIEKVGPQFEHDAIFPERVNTEFIKVIDAHTLKMRVWERGSGETFACGTGACAAVVAAVLNGYCPKNEEVTVMLRGGNLKIRYTDETVFMTGEAVTVFEGDINV</sequence>
<dbReference type="InterPro" id="IPR018510">
    <property type="entry name" value="DAP_epimerase_AS"/>
</dbReference>
<comment type="pathway">
    <text evidence="2 17">Amino-acid biosynthesis; L-arginine biosynthesis; carbamoyl phosphate from bicarbonate: step 1/1.</text>
</comment>
<evidence type="ECO:0000256" key="11">
    <source>
        <dbReference type="ARBA" id="ARBA00022842"/>
    </source>
</evidence>
<dbReference type="SUPFAM" id="SSF54506">
    <property type="entry name" value="Diaminopimelate epimerase-like"/>
    <property type="match status" value="2"/>
</dbReference>
<comment type="function">
    <text evidence="16">Catalyzes the stereoinversion of LL-2,6-diaminopimelate (L,L-DAP) to meso-diaminopimelate (meso-DAP), a precursor of L-lysine and an essential component of the bacterial peptidoglycan.</text>
</comment>
<keyword evidence="16" id="KW-0457">Lysine biosynthesis</keyword>
<comment type="catalytic activity">
    <reaction evidence="16">
        <text>(2S,6S)-2,6-diaminopimelate = meso-2,6-diaminopimelate</text>
        <dbReference type="Rhea" id="RHEA:15393"/>
        <dbReference type="ChEBI" id="CHEBI:57609"/>
        <dbReference type="ChEBI" id="CHEBI:57791"/>
        <dbReference type="EC" id="5.1.1.7"/>
    </reaction>
</comment>
<feature type="binding site" evidence="17">
    <location>
        <position position="778"/>
    </location>
    <ligand>
        <name>ATP</name>
        <dbReference type="ChEBI" id="CHEBI:30616"/>
        <label>2</label>
    </ligand>
</feature>
<dbReference type="Gene3D" id="3.40.50.20">
    <property type="match status" value="2"/>
</dbReference>
<dbReference type="Gene3D" id="3.10.310.10">
    <property type="entry name" value="Diaminopimelate Epimerase, Chain A, domain 1"/>
    <property type="match status" value="2"/>
</dbReference>
<dbReference type="GO" id="GO:0005737">
    <property type="term" value="C:cytoplasm"/>
    <property type="evidence" value="ECO:0007669"/>
    <property type="project" value="UniProtKB-SubCell"/>
</dbReference>
<feature type="binding site" evidence="17">
    <location>
        <position position="832"/>
    </location>
    <ligand>
        <name>Mg(2+)</name>
        <dbReference type="ChEBI" id="CHEBI:18420"/>
        <label>3</label>
    </ligand>
</feature>
<dbReference type="Pfam" id="PF02142">
    <property type="entry name" value="MGS"/>
    <property type="match status" value="1"/>
</dbReference>
<dbReference type="RefSeq" id="WP_074833736.1">
    <property type="nucleotide sequence ID" value="NZ_FOAT01000009.1"/>
</dbReference>
<evidence type="ECO:0000256" key="14">
    <source>
        <dbReference type="ARBA" id="ARBA00047359"/>
    </source>
</evidence>
<keyword evidence="5 17" id="KW-0436">Ligase</keyword>
<dbReference type="UniPathway" id="UPA00068">
    <property type="reaction ID" value="UER00171"/>
</dbReference>
<dbReference type="InterPro" id="IPR011607">
    <property type="entry name" value="MGS-like_dom"/>
</dbReference>
<dbReference type="SUPFAM" id="SSF56059">
    <property type="entry name" value="Glutathione synthetase ATP-binding domain-like"/>
    <property type="match status" value="2"/>
</dbReference>
<dbReference type="Gene3D" id="1.10.1030.10">
    <property type="entry name" value="Carbamoyl-phosphate synthetase, large subunit oligomerisation domain"/>
    <property type="match status" value="1"/>
</dbReference>
<feature type="binding site" evidence="16">
    <location>
        <begin position="1143"/>
        <end position="1144"/>
    </location>
    <ligand>
        <name>substrate</name>
    </ligand>
</feature>
<feature type="binding site" evidence="17">
    <location>
        <position position="300"/>
    </location>
    <ligand>
        <name>Mn(2+)</name>
        <dbReference type="ChEBI" id="CHEBI:29035"/>
        <label>2</label>
    </ligand>
</feature>
<dbReference type="SMART" id="SM01096">
    <property type="entry name" value="CPSase_L_D3"/>
    <property type="match status" value="1"/>
</dbReference>
<dbReference type="Gene3D" id="3.40.50.1380">
    <property type="entry name" value="Methylglyoxal synthase-like domain"/>
    <property type="match status" value="1"/>
</dbReference>
<dbReference type="Gene3D" id="3.30.1490.20">
    <property type="entry name" value="ATP-grasp fold, A domain"/>
    <property type="match status" value="1"/>
</dbReference>
<evidence type="ECO:0000256" key="16">
    <source>
        <dbReference type="HAMAP-Rule" id="MF_00197"/>
    </source>
</evidence>
<feature type="binding site" evidence="17">
    <location>
        <position position="834"/>
    </location>
    <ligand>
        <name>Mg(2+)</name>
        <dbReference type="ChEBI" id="CHEBI:18420"/>
        <label>4</label>
    </ligand>
</feature>
<dbReference type="GO" id="GO:0044205">
    <property type="term" value="P:'de novo' UMP biosynthetic process"/>
    <property type="evidence" value="ECO:0007669"/>
    <property type="project" value="UniProtKB-UniRule"/>
</dbReference>
<keyword evidence="10 17" id="KW-0067">ATP-binding</keyword>
<feature type="binding site" evidence="17">
    <location>
        <position position="746"/>
    </location>
    <ligand>
        <name>ATP</name>
        <dbReference type="ChEBI" id="CHEBI:30616"/>
        <label>2</label>
    </ligand>
</feature>
<feature type="binding site" evidence="16">
    <location>
        <position position="1267"/>
    </location>
    <ligand>
        <name>substrate</name>
    </ligand>
</feature>
<comment type="caution">
    <text evidence="16">Lacks conserved residue(s) required for the propagation of feature annotation.</text>
</comment>
<dbReference type="GO" id="GO:0004087">
    <property type="term" value="F:carbamoyl-phosphate synthase (ammonia) activity"/>
    <property type="evidence" value="ECO:0007669"/>
    <property type="project" value="UniProtKB-EC"/>
</dbReference>
<dbReference type="SUPFAM" id="SSF52440">
    <property type="entry name" value="PreATP-grasp domain"/>
    <property type="match status" value="2"/>
</dbReference>
<feature type="binding site" evidence="17">
    <location>
        <position position="178"/>
    </location>
    <ligand>
        <name>ATP</name>
        <dbReference type="ChEBI" id="CHEBI:30616"/>
        <label>1</label>
    </ligand>
</feature>
<dbReference type="InterPro" id="IPR006275">
    <property type="entry name" value="CPSase_lsu"/>
</dbReference>
<comment type="domain">
    <text evidence="17">The large subunit is composed of 2 ATP-grasp domains that are involved in binding the 2 ATP molecules needed for carbamoyl phosphate synthesis. The N-terminal ATP-grasp domain (referred to as the carboxyphosphate synthetic component) catalyzes the ATP-dependent phosphorylation of hydrogencarbonate to carboxyphosphate and the subsequent nucleophilic attack by ammonia to form a carbamate intermediate. The C-terminal ATP-grasp domain (referred to as the carbamoyl phosphate synthetic component) then catalyzes the phosphorylation of carbamate with the second ATP to form the end product carbamoyl phosphate. The reactive and unstable enzyme intermediates are sequentially channeled from one active site to the next through the interior of the protein over a distance of at least 96 A.</text>
</comment>
<feature type="binding site" evidence="17">
    <location>
        <position position="244"/>
    </location>
    <ligand>
        <name>ATP</name>
        <dbReference type="ChEBI" id="CHEBI:30616"/>
        <label>1</label>
    </ligand>
</feature>
<dbReference type="FunFam" id="3.40.50.20:FF:000001">
    <property type="entry name" value="Carbamoyl-phosphate synthase large chain"/>
    <property type="match status" value="1"/>
</dbReference>
<dbReference type="Pfam" id="PF02787">
    <property type="entry name" value="CPSase_L_D3"/>
    <property type="match status" value="1"/>
</dbReference>
<feature type="binding site" evidence="17">
    <location>
        <position position="217"/>
    </location>
    <ligand>
        <name>ATP</name>
        <dbReference type="ChEBI" id="CHEBI:30616"/>
        <label>1</label>
    </ligand>
</feature>
<evidence type="ECO:0000256" key="5">
    <source>
        <dbReference type="ARBA" id="ARBA00022598"/>
    </source>
</evidence>
<feature type="binding site" evidence="17">
    <location>
        <position position="820"/>
    </location>
    <ligand>
        <name>ATP</name>
        <dbReference type="ChEBI" id="CHEBI:30616"/>
        <label>2</label>
    </ligand>
</feature>
<dbReference type="PROSITE" id="PS00866">
    <property type="entry name" value="CPSASE_1"/>
    <property type="match status" value="1"/>
</dbReference>
<feature type="site" description="Could be important to modulate the pK values of the two catalytic cysteine residues" evidence="16">
    <location>
        <position position="1236"/>
    </location>
</feature>
<accession>A0A1H7LKN7</accession>
<dbReference type="GO" id="GO:0004088">
    <property type="term" value="F:carbamoyl-phosphate synthase (glutamine-hydrolyzing) activity"/>
    <property type="evidence" value="ECO:0007669"/>
    <property type="project" value="UniProtKB-UniRule"/>
</dbReference>
<comment type="similarity">
    <text evidence="16">Belongs to the diaminopimelate epimerase family.</text>
</comment>
<feature type="region of interest" description="Allosteric domain" evidence="17">
    <location>
        <begin position="930"/>
        <end position="1351"/>
    </location>
</feature>
<evidence type="ECO:0000256" key="6">
    <source>
        <dbReference type="ARBA" id="ARBA00022605"/>
    </source>
</evidence>
<dbReference type="InterPro" id="IPR013815">
    <property type="entry name" value="ATP_grasp_subdomain_1"/>
</dbReference>
<feature type="binding site" evidence="17">
    <location>
        <position position="832"/>
    </location>
    <ligand>
        <name>Mn(2+)</name>
        <dbReference type="ChEBI" id="CHEBI:29035"/>
        <label>4</label>
    </ligand>
</feature>
<evidence type="ECO:0000313" key="21">
    <source>
        <dbReference type="EMBL" id="SEK99504.1"/>
    </source>
</evidence>
<evidence type="ECO:0000256" key="17">
    <source>
        <dbReference type="HAMAP-Rule" id="MF_01210"/>
    </source>
</evidence>
<feature type="binding site" evidence="16">
    <location>
        <position position="1133"/>
    </location>
    <ligand>
        <name>substrate</name>
    </ligand>
</feature>
<feature type="binding site" evidence="17">
    <location>
        <position position="777"/>
    </location>
    <ligand>
        <name>ATP</name>
        <dbReference type="ChEBI" id="CHEBI:30616"/>
        <label>2</label>
    </ligand>
</feature>
<keyword evidence="6 16" id="KW-0028">Amino-acid biosynthesis</keyword>
<feature type="binding site" evidence="17">
    <location>
        <position position="300"/>
    </location>
    <ligand>
        <name>Mg(2+)</name>
        <dbReference type="ChEBI" id="CHEBI:18420"/>
        <label>2</label>
    </ligand>
</feature>
<keyword evidence="8 17" id="KW-0677">Repeat</keyword>
<feature type="binding site" evidence="17">
    <location>
        <position position="300"/>
    </location>
    <ligand>
        <name>Mg(2+)</name>
        <dbReference type="ChEBI" id="CHEBI:18420"/>
        <label>1</label>
    </ligand>
</feature>
<comment type="function">
    <text evidence="17">Large subunit of the glutamine-dependent carbamoyl phosphate synthetase (CPSase). CPSase catalyzes the formation of carbamoyl phosphate from the ammonia moiety of glutamine, carbonate, and phosphate donated by ATP, constituting the first step of 2 biosynthetic pathways, one leading to arginine and/or urea and the other to pyrimidine nucleotides. The large subunit (synthetase) binds the substrates ammonia (free or transferred from glutamine from the small subunit), hydrogencarbonate and ATP and carries out an ATP-coupled ligase reaction, activating hydrogencarbonate by forming carboxy phosphate which reacts with ammonia to form carbamoyl phosphate.</text>
</comment>
<dbReference type="HAMAP" id="MF_01210_B">
    <property type="entry name" value="CPSase_L_chain_B"/>
    <property type="match status" value="1"/>
</dbReference>
<feature type="active site" description="Proton donor" evidence="16">
    <location>
        <position position="1142"/>
    </location>
</feature>
<evidence type="ECO:0000256" key="3">
    <source>
        <dbReference type="ARBA" id="ARBA00009799"/>
    </source>
</evidence>
<evidence type="ECO:0000259" key="20">
    <source>
        <dbReference type="PROSITE" id="PS51855"/>
    </source>
</evidence>
<dbReference type="NCBIfam" id="TIGR01369">
    <property type="entry name" value="CPSaseII_lrg"/>
    <property type="match status" value="1"/>
</dbReference>
<dbReference type="UniPathway" id="UPA00070">
    <property type="reaction ID" value="UER00115"/>
</dbReference>
<keyword evidence="4 17" id="KW-0055">Arginine biosynthesis</keyword>
<feature type="binding site" evidence="17">
    <location>
        <position position="832"/>
    </location>
    <ligand>
        <name>Mg(2+)</name>
        <dbReference type="ChEBI" id="CHEBI:18420"/>
        <label>4</label>
    </ligand>
</feature>
<dbReference type="EC" id="5.1.1.7" evidence="16"/>
<dbReference type="EC" id="6.3.5.5" evidence="17"/>
<feature type="binding site" evidence="16">
    <location>
        <position position="1234"/>
    </location>
    <ligand>
        <name>substrate</name>
    </ligand>
</feature>
<feature type="domain" description="MGS-like" evidence="20">
    <location>
        <begin position="930"/>
        <end position="1072"/>
    </location>
</feature>
<keyword evidence="12 17" id="KW-0665">Pyrimidine biosynthesis</keyword>
<dbReference type="PANTHER" id="PTHR11405">
    <property type="entry name" value="CARBAMOYLTRANSFERASE FAMILY MEMBER"/>
    <property type="match status" value="1"/>
</dbReference>
<dbReference type="InterPro" id="IPR001653">
    <property type="entry name" value="DAP_epimerase_DapF"/>
</dbReference>
<feature type="binding site" evidence="17">
    <location>
        <position position="243"/>
    </location>
    <ligand>
        <name>ATP</name>
        <dbReference type="ChEBI" id="CHEBI:30616"/>
        <label>1</label>
    </ligand>
</feature>
<keyword evidence="9 17" id="KW-0547">Nucleotide-binding</keyword>
<feature type="binding site" evidence="17">
    <location>
        <position position="779"/>
    </location>
    <ligand>
        <name>ATP</name>
        <dbReference type="ChEBI" id="CHEBI:30616"/>
        <label>2</label>
    </ligand>
</feature>
<evidence type="ECO:0000256" key="8">
    <source>
        <dbReference type="ARBA" id="ARBA00022737"/>
    </source>
</evidence>
<evidence type="ECO:0000259" key="19">
    <source>
        <dbReference type="PROSITE" id="PS50975"/>
    </source>
</evidence>
<dbReference type="Gene3D" id="3.30.470.20">
    <property type="entry name" value="ATP-grasp fold, B domain"/>
    <property type="match status" value="2"/>
</dbReference>
<dbReference type="GO" id="GO:0046872">
    <property type="term" value="F:metal ion binding"/>
    <property type="evidence" value="ECO:0007669"/>
    <property type="project" value="UniProtKB-KW"/>
</dbReference>
<evidence type="ECO:0000256" key="10">
    <source>
        <dbReference type="ARBA" id="ARBA00022840"/>
    </source>
</evidence>
<feature type="site" description="Could be important to modulate the pK values of the two catalytic cysteine residues" evidence="16">
    <location>
        <position position="1285"/>
    </location>
</feature>
<evidence type="ECO:0000256" key="7">
    <source>
        <dbReference type="ARBA" id="ARBA00022723"/>
    </source>
</evidence>
<feature type="binding site" evidence="16">
    <location>
        <position position="1082"/>
    </location>
    <ligand>
        <name>substrate</name>
    </ligand>
</feature>
<dbReference type="NCBIfam" id="NF003671">
    <property type="entry name" value="PRK05294.1"/>
    <property type="match status" value="1"/>
</dbReference>
<dbReference type="InterPro" id="IPR005483">
    <property type="entry name" value="CPSase_dom"/>
</dbReference>
<dbReference type="PROSITE" id="PS00867">
    <property type="entry name" value="CPSASE_2"/>
    <property type="match status" value="2"/>
</dbReference>
<keyword evidence="16" id="KW-0413">Isomerase</keyword>
<feature type="binding site" evidence="17">
    <location>
        <position position="212"/>
    </location>
    <ligand>
        <name>ATP</name>
        <dbReference type="ChEBI" id="CHEBI:30616"/>
        <label>1</label>
    </ligand>
</feature>
<comment type="pathway">
    <text evidence="17">Pyrimidine metabolism; UMP biosynthesis via de novo pathway; (S)-dihydroorotate from bicarbonate: step 1/3.</text>
</comment>
<dbReference type="FunFam" id="1.10.1030.10:FF:000002">
    <property type="entry name" value="Carbamoyl-phosphate synthase large chain"/>
    <property type="match status" value="1"/>
</dbReference>
<feature type="binding site" evidence="17">
    <location>
        <position position="302"/>
    </location>
    <ligand>
        <name>Mg(2+)</name>
        <dbReference type="ChEBI" id="CHEBI:18420"/>
        <label>2</label>
    </ligand>
</feature>
<dbReference type="NCBIfam" id="NF009455">
    <property type="entry name" value="PRK12815.1"/>
    <property type="match status" value="1"/>
</dbReference>
<dbReference type="SUPFAM" id="SSF48108">
    <property type="entry name" value="Carbamoyl phosphate synthetase, large subunit connection domain"/>
    <property type="match status" value="1"/>
</dbReference>
<name>A0A1H7LKN7_RUMAL</name>
<feature type="binding site" evidence="17">
    <location>
        <position position="832"/>
    </location>
    <ligand>
        <name>ATP</name>
        <dbReference type="ChEBI" id="CHEBI:30616"/>
        <label>2</label>
    </ligand>
</feature>
<evidence type="ECO:0000256" key="15">
    <source>
        <dbReference type="ARBA" id="ARBA00048816"/>
    </source>
</evidence>
<comment type="catalytic activity">
    <reaction evidence="15 17">
        <text>hydrogencarbonate + L-glutamine + 2 ATP + H2O = carbamoyl phosphate + L-glutamate + 2 ADP + phosphate + 2 H(+)</text>
        <dbReference type="Rhea" id="RHEA:18633"/>
        <dbReference type="ChEBI" id="CHEBI:15377"/>
        <dbReference type="ChEBI" id="CHEBI:15378"/>
        <dbReference type="ChEBI" id="CHEBI:17544"/>
        <dbReference type="ChEBI" id="CHEBI:29985"/>
        <dbReference type="ChEBI" id="CHEBI:30616"/>
        <dbReference type="ChEBI" id="CHEBI:43474"/>
        <dbReference type="ChEBI" id="CHEBI:58228"/>
        <dbReference type="ChEBI" id="CHEBI:58359"/>
        <dbReference type="ChEBI" id="CHEBI:456216"/>
        <dbReference type="EC" id="6.3.5.5"/>
    </reaction>
</comment>
<evidence type="ECO:0000256" key="9">
    <source>
        <dbReference type="ARBA" id="ARBA00022741"/>
    </source>
</evidence>
<dbReference type="PROSITE" id="PS50975">
    <property type="entry name" value="ATP_GRASP"/>
    <property type="match status" value="2"/>
</dbReference>
<dbReference type="PRINTS" id="PR00098">
    <property type="entry name" value="CPSASE"/>
</dbReference>
<feature type="region of interest" description="Carboxyphosphate synthetic domain" evidence="17">
    <location>
        <begin position="1"/>
        <end position="403"/>
    </location>
</feature>
<dbReference type="FunFam" id="3.30.470.20:FF:000001">
    <property type="entry name" value="Carbamoyl-phosphate synthase large chain"/>
    <property type="match status" value="1"/>
</dbReference>
<dbReference type="InterPro" id="IPR058047">
    <property type="entry name" value="CPSase_preATP-grasp"/>
</dbReference>
<dbReference type="InterPro" id="IPR033937">
    <property type="entry name" value="MGS_CPS_CarB"/>
</dbReference>
<comment type="cofactor">
    <cofactor evidence="1">
        <name>Mn(2+)</name>
        <dbReference type="ChEBI" id="CHEBI:29035"/>
    </cofactor>
</comment>
<dbReference type="PROSITE" id="PS01326">
    <property type="entry name" value="DAP_EPIMERASE"/>
    <property type="match status" value="1"/>
</dbReference>
<dbReference type="GO" id="GO:0008837">
    <property type="term" value="F:diaminopimelate epimerase activity"/>
    <property type="evidence" value="ECO:0007669"/>
    <property type="project" value="UniProtKB-UniRule"/>
</dbReference>
<protein>
    <recommendedName>
        <fullName evidence="16 17">Multifunctional fusion protein</fullName>
    </recommendedName>
    <domain>
        <recommendedName>
            <fullName evidence="16">Diaminopimelate epimerase</fullName>
            <shortName evidence="16">DAP epimerase</shortName>
            <ecNumber evidence="16">5.1.1.7</ecNumber>
        </recommendedName>
        <alternativeName>
            <fullName evidence="16">PLP-independent amino acid racemase</fullName>
        </alternativeName>
    </domain>
    <domain>
        <recommendedName>
            <fullName evidence="17">Carbamoyl phosphate synthase large chain</fullName>
            <ecNumber evidence="17">6.3.4.16</ecNumber>
            <ecNumber evidence="17">6.3.5.5</ecNumber>
        </recommendedName>
        <alternativeName>
            <fullName evidence="17">Carbamoyl phosphate synthetase ammonia chain</fullName>
        </alternativeName>
    </domain>
</protein>
<feature type="binding site" evidence="16">
    <location>
        <begin position="1295"/>
        <end position="1296"/>
    </location>
    <ligand>
        <name>substrate</name>
    </ligand>
</feature>
<dbReference type="InterPro" id="IPR005479">
    <property type="entry name" value="CPAse_ATP-bd"/>
</dbReference>
<dbReference type="Pfam" id="PF25596">
    <property type="entry name" value="CPSase_L_D1"/>
    <property type="match status" value="2"/>
</dbReference>
<dbReference type="FunFam" id="3.40.50.20:FF:000002">
    <property type="entry name" value="Carbamoyl-phosphate synthase large chain"/>
    <property type="match status" value="1"/>
</dbReference>
<feature type="binding site" evidence="17">
    <location>
        <position position="820"/>
    </location>
    <ligand>
        <name>Mg(2+)</name>
        <dbReference type="ChEBI" id="CHEBI:18420"/>
        <label>3</label>
    </ligand>
</feature>
<comment type="subcellular location">
    <subcellularLocation>
        <location evidence="16">Cytoplasm</location>
    </subcellularLocation>
</comment>
<dbReference type="SUPFAM" id="SSF52335">
    <property type="entry name" value="Methylglyoxal synthase-like"/>
    <property type="match status" value="1"/>
</dbReference>
<dbReference type="HAMAP" id="MF_00197">
    <property type="entry name" value="DAP_epimerase"/>
    <property type="match status" value="1"/>
</dbReference>
<dbReference type="InterPro" id="IPR011761">
    <property type="entry name" value="ATP-grasp"/>
</dbReference>
<organism evidence="21 22">
    <name type="scientific">Ruminococcus albus</name>
    <dbReference type="NCBI Taxonomy" id="1264"/>
    <lineage>
        <taxon>Bacteria</taxon>
        <taxon>Bacillati</taxon>
        <taxon>Bacillota</taxon>
        <taxon>Clostridia</taxon>
        <taxon>Eubacteriales</taxon>
        <taxon>Oscillospiraceae</taxon>
        <taxon>Ruminococcus</taxon>
    </lineage>
</organism>
<feature type="binding site" evidence="17">
    <location>
        <position position="820"/>
    </location>
    <ligand>
        <name>Mn(2+)</name>
        <dbReference type="ChEBI" id="CHEBI:29035"/>
        <label>3</label>
    </ligand>
</feature>
<dbReference type="GO" id="GO:0006541">
    <property type="term" value="P:glutamine metabolic process"/>
    <property type="evidence" value="ECO:0007669"/>
    <property type="project" value="TreeGrafter"/>
</dbReference>
<feature type="binding site" evidence="17">
    <location>
        <position position="286"/>
    </location>
    <ligand>
        <name>ATP</name>
        <dbReference type="ChEBI" id="CHEBI:30616"/>
        <label>1</label>
    </ligand>
</feature>
<proteinExistence type="inferred from homology"/>
<comment type="subunit">
    <text evidence="17">Composed of two chains; the small (or glutamine) chain promotes the hydrolysis of glutamine to ammonia, which is used by the large (or ammonia) chain to synthesize carbamoyl phosphate. Tetramer of heterodimers (alpha,beta)4.</text>
</comment>
<dbReference type="PROSITE" id="PS51855">
    <property type="entry name" value="MGS"/>
    <property type="match status" value="1"/>
</dbReference>
<dbReference type="EMBL" id="FOAT01000009">
    <property type="protein sequence ID" value="SEK99504.1"/>
    <property type="molecule type" value="Genomic_DNA"/>
</dbReference>
<feature type="binding site" evidence="17">
    <location>
        <position position="129"/>
    </location>
    <ligand>
        <name>ATP</name>
        <dbReference type="ChEBI" id="CHEBI:30616"/>
        <label>1</label>
    </ligand>
</feature>
<evidence type="ECO:0000256" key="12">
    <source>
        <dbReference type="ARBA" id="ARBA00022975"/>
    </source>
</evidence>
<feature type="binding site" evidence="17">
    <location>
        <position position="245"/>
    </location>
    <ligand>
        <name>ATP</name>
        <dbReference type="ChEBI" id="CHEBI:30616"/>
        <label>1</label>
    </ligand>
</feature>
<feature type="binding site" evidence="17">
    <location>
        <position position="300"/>
    </location>
    <ligand>
        <name>ATP</name>
        <dbReference type="ChEBI" id="CHEBI:30616"/>
        <label>1</label>
    </ligand>
</feature>
<dbReference type="SMART" id="SM00851">
    <property type="entry name" value="MGS"/>
    <property type="match status" value="1"/>
</dbReference>
<dbReference type="Pfam" id="PF01678">
    <property type="entry name" value="DAP_epimerase"/>
    <property type="match status" value="2"/>
</dbReference>
<keyword evidence="11" id="KW-0460">Magnesium</keyword>
<dbReference type="PANTHER" id="PTHR11405:SF53">
    <property type="entry name" value="CARBAMOYL-PHOSPHATE SYNTHASE [AMMONIA], MITOCHONDRIAL"/>
    <property type="match status" value="1"/>
</dbReference>
<dbReference type="OrthoDB" id="9804197at2"/>
<dbReference type="InterPro" id="IPR036897">
    <property type="entry name" value="CarbamoylP_synth_lsu_oligo_sf"/>
</dbReference>
<dbReference type="CDD" id="cd01424">
    <property type="entry name" value="MGS_CPS_II"/>
    <property type="match status" value="1"/>
</dbReference>
<keyword evidence="13" id="KW-0464">Manganese</keyword>
<evidence type="ECO:0000256" key="1">
    <source>
        <dbReference type="ARBA" id="ARBA00001936"/>
    </source>
</evidence>
<keyword evidence="7" id="KW-0479">Metal-binding</keyword>
<dbReference type="FunFam" id="3.30.470.20:FF:000026">
    <property type="entry name" value="Carbamoyl-phosphate synthase large chain"/>
    <property type="match status" value="1"/>
</dbReference>
<evidence type="ECO:0000256" key="4">
    <source>
        <dbReference type="ARBA" id="ARBA00022571"/>
    </source>
</evidence>
<feature type="binding site" evidence="17">
    <location>
        <position position="300"/>
    </location>
    <ligand>
        <name>Mn(2+)</name>
        <dbReference type="ChEBI" id="CHEBI:29035"/>
        <label>1</label>
    </ligand>
</feature>
<feature type="binding site" evidence="17">
    <location>
        <position position="286"/>
    </location>
    <ligand>
        <name>Mn(2+)</name>
        <dbReference type="ChEBI" id="CHEBI:29035"/>
        <label>1</label>
    </ligand>
</feature>
<dbReference type="UniPathway" id="UPA00034">
    <property type="reaction ID" value="UER00025"/>
</dbReference>
<feature type="binding site" evidence="16">
    <location>
        <begin position="1285"/>
        <end position="1286"/>
    </location>
    <ligand>
        <name>substrate</name>
    </ligand>
</feature>
<evidence type="ECO:0000313" key="22">
    <source>
        <dbReference type="Proteomes" id="UP000186015"/>
    </source>
</evidence>
<keyword evidence="16" id="KW-0963">Cytoplasm</keyword>
<feature type="binding site" evidence="17">
    <location>
        <position position="748"/>
    </location>
    <ligand>
        <name>ATP</name>
        <dbReference type="ChEBI" id="CHEBI:30616"/>
        <label>2</label>
    </ligand>
</feature>
<feature type="binding site" evidence="17">
    <location>
        <position position="832"/>
    </location>
    <ligand>
        <name>Mn(2+)</name>
        <dbReference type="ChEBI" id="CHEBI:29035"/>
        <label>3</label>
    </ligand>
</feature>
<comment type="cofactor">
    <cofactor evidence="17">
        <name>Mg(2+)</name>
        <dbReference type="ChEBI" id="CHEBI:18420"/>
    </cofactor>
    <cofactor evidence="17">
        <name>Mn(2+)</name>
        <dbReference type="ChEBI" id="CHEBI:29035"/>
    </cofactor>
    <text evidence="17">Binds 4 Mg(2+) or Mn(2+) ions per subunit.</text>
</comment>
<feature type="binding site" evidence="17">
    <location>
        <position position="752"/>
    </location>
    <ligand>
        <name>ATP</name>
        <dbReference type="ChEBI" id="CHEBI:30616"/>
        <label>2</label>
    </ligand>
</feature>
<feature type="active site" description="Proton acceptor" evidence="16">
    <location>
        <position position="1294"/>
    </location>
</feature>
<feature type="binding site" evidence="17">
    <location>
        <position position="707"/>
    </location>
    <ligand>
        <name>ATP</name>
        <dbReference type="ChEBI" id="CHEBI:30616"/>
        <label>2</label>
    </ligand>
</feature>
<feature type="binding site" evidence="17">
    <location>
        <position position="780"/>
    </location>
    <ligand>
        <name>ATP</name>
        <dbReference type="ChEBI" id="CHEBI:30616"/>
        <label>2</label>
    </ligand>
</feature>
<feature type="binding site" evidence="17">
    <location>
        <position position="286"/>
    </location>
    <ligand>
        <name>Mg(2+)</name>
        <dbReference type="ChEBI" id="CHEBI:18420"/>
        <label>1</label>
    </ligand>
</feature>
<feature type="binding site" evidence="17">
    <location>
        <position position="210"/>
    </location>
    <ligand>
        <name>ATP</name>
        <dbReference type="ChEBI" id="CHEBI:30616"/>
        <label>1</label>
    </ligand>
</feature>